<gene>
    <name evidence="2" type="ORF">Agub_g5172</name>
</gene>
<organism evidence="2 3">
    <name type="scientific">Astrephomene gubernaculifera</name>
    <dbReference type="NCBI Taxonomy" id="47775"/>
    <lineage>
        <taxon>Eukaryota</taxon>
        <taxon>Viridiplantae</taxon>
        <taxon>Chlorophyta</taxon>
        <taxon>core chlorophytes</taxon>
        <taxon>Chlorophyceae</taxon>
        <taxon>CS clade</taxon>
        <taxon>Chlamydomonadales</taxon>
        <taxon>Astrephomenaceae</taxon>
        <taxon>Astrephomene</taxon>
    </lineage>
</organism>
<evidence type="ECO:0000313" key="3">
    <source>
        <dbReference type="Proteomes" id="UP001054857"/>
    </source>
</evidence>
<dbReference type="AlphaFoldDB" id="A0AAD3HKC9"/>
<feature type="non-terminal residue" evidence="2">
    <location>
        <position position="261"/>
    </location>
</feature>
<proteinExistence type="predicted"/>
<feature type="non-terminal residue" evidence="2">
    <location>
        <position position="1"/>
    </location>
</feature>
<dbReference type="Proteomes" id="UP001054857">
    <property type="component" value="Unassembled WGS sequence"/>
</dbReference>
<accession>A0AAD3HKC9</accession>
<name>A0AAD3HKC9_9CHLO</name>
<evidence type="ECO:0000313" key="2">
    <source>
        <dbReference type="EMBL" id="GFR44017.1"/>
    </source>
</evidence>
<sequence length="261" mass="24639">DDPMERLKPGVRQMLAASHAPRRPGLEDAAAQGGGVATMMAEVRERDPAAAAAEAVAGGRALDKLTAAGGGGGTAAAAATAVEGYVPGSGKRGTQQAVAVEAAVKPVNGSSNSSASAVPVVAEAGPSGSEAATGRPATTAATGTAAGTAGTATSSGSVAGVAAGPQPVLKSSLKKKAAGAPLGAKAVAGRAVPEAAAAKPAPAVESVAAAPAAAEAPARAAAAAASAVDGTKVGGPSEAEDEEAGRIKEKEKRRVTFGTKV</sequence>
<feature type="region of interest" description="Disordered" evidence="1">
    <location>
        <begin position="125"/>
        <end position="163"/>
    </location>
</feature>
<comment type="caution">
    <text evidence="2">The sequence shown here is derived from an EMBL/GenBank/DDBJ whole genome shotgun (WGS) entry which is preliminary data.</text>
</comment>
<protein>
    <submittedName>
        <fullName evidence="2">Uncharacterized protein</fullName>
    </submittedName>
</protein>
<dbReference type="EMBL" id="BMAR01000006">
    <property type="protein sequence ID" value="GFR44017.1"/>
    <property type="molecule type" value="Genomic_DNA"/>
</dbReference>
<evidence type="ECO:0000256" key="1">
    <source>
        <dbReference type="SAM" id="MobiDB-lite"/>
    </source>
</evidence>
<keyword evidence="3" id="KW-1185">Reference proteome</keyword>
<feature type="compositionally biased region" description="Basic and acidic residues" evidence="1">
    <location>
        <begin position="244"/>
        <end position="254"/>
    </location>
</feature>
<reference evidence="2 3" key="1">
    <citation type="journal article" date="2021" name="Sci. Rep.">
        <title>Genome sequencing of the multicellular alga Astrephomene provides insights into convergent evolution of germ-soma differentiation.</title>
        <authorList>
            <person name="Yamashita S."/>
            <person name="Yamamoto K."/>
            <person name="Matsuzaki R."/>
            <person name="Suzuki S."/>
            <person name="Yamaguchi H."/>
            <person name="Hirooka S."/>
            <person name="Minakuchi Y."/>
            <person name="Miyagishima S."/>
            <person name="Kawachi M."/>
            <person name="Toyoda A."/>
            <person name="Nozaki H."/>
        </authorList>
    </citation>
    <scope>NUCLEOTIDE SEQUENCE [LARGE SCALE GENOMIC DNA]</scope>
    <source>
        <strain evidence="2 3">NIES-4017</strain>
    </source>
</reference>
<feature type="region of interest" description="Disordered" evidence="1">
    <location>
        <begin position="228"/>
        <end position="261"/>
    </location>
</feature>